<evidence type="ECO:0000313" key="2">
    <source>
        <dbReference type="EMBL" id="RAK11675.1"/>
    </source>
</evidence>
<reference evidence="2 3" key="1">
    <citation type="submission" date="2018-06" db="EMBL/GenBank/DDBJ databases">
        <title>Genomic Encyclopedia of Archaeal and Bacterial Type Strains, Phase II (KMG-II): from individual species to whole genera.</title>
        <authorList>
            <person name="Goeker M."/>
        </authorList>
    </citation>
    <scope>NUCLEOTIDE SEQUENCE [LARGE SCALE GENOMIC DNA]</scope>
    <source>
        <strain evidence="2 3">DSM 22011</strain>
    </source>
</reference>
<dbReference type="GO" id="GO:0016740">
    <property type="term" value="F:transferase activity"/>
    <property type="evidence" value="ECO:0007669"/>
    <property type="project" value="UniProtKB-KW"/>
</dbReference>
<dbReference type="EMBL" id="QLMG01000047">
    <property type="protein sequence ID" value="RAK11675.1"/>
    <property type="molecule type" value="Genomic_DNA"/>
</dbReference>
<evidence type="ECO:0000313" key="3">
    <source>
        <dbReference type="Proteomes" id="UP000249165"/>
    </source>
</evidence>
<feature type="domain" description="Polysaccharide pyruvyl transferase" evidence="1">
    <location>
        <begin position="64"/>
        <end position="320"/>
    </location>
</feature>
<accession>A0A327XWG3</accession>
<sequence>MAPLRITLIMHSTRSDNLGVGALTVAEVDILRRLAAEAERTAQITIVDFKDARTPYVTGDDIRIVDLDRRFMTRPGGYLALARASDMVVDIGAGDSFADIYGSARLKKMFLLKALTHLAGTPLVLAPQTIGPFTGGWTTRAALASIRRSAVVATRDALSTQALRDMGFAGAAIEASDVALRLPYTPPAPRPEGAQLRVGLNVSGLLMAGGYAGGDKLGEGDYPDLIRRLIRHFTQELPGIELHLVPHVIVAGGRMQIEDDQRASAALAREFPDVVLAPAFASPSEAKSYIAGMDFFAGARMHACIAAFSSGVPVVPMAYSRKFAGLFGTLGYDHTVNCTGSSADAVFAAVTQGWDTRKTLARDLATALPRGLARLDVYEAALRALIARIPAR</sequence>
<organism evidence="2 3">
    <name type="scientific">Salipiger aestuarii</name>
    <dbReference type="NCBI Taxonomy" id="568098"/>
    <lineage>
        <taxon>Bacteria</taxon>
        <taxon>Pseudomonadati</taxon>
        <taxon>Pseudomonadota</taxon>
        <taxon>Alphaproteobacteria</taxon>
        <taxon>Rhodobacterales</taxon>
        <taxon>Roseobacteraceae</taxon>
        <taxon>Salipiger</taxon>
    </lineage>
</organism>
<keyword evidence="3" id="KW-1185">Reference proteome</keyword>
<dbReference type="AlphaFoldDB" id="A0A327XWG3"/>
<gene>
    <name evidence="2" type="ORF">ATI53_104711</name>
</gene>
<dbReference type="PANTHER" id="PTHR36836">
    <property type="entry name" value="COLANIC ACID BIOSYNTHESIS PROTEIN WCAK"/>
    <property type="match status" value="1"/>
</dbReference>
<name>A0A327XWG3_9RHOB</name>
<dbReference type="Proteomes" id="UP000249165">
    <property type="component" value="Unassembled WGS sequence"/>
</dbReference>
<proteinExistence type="predicted"/>
<dbReference type="PANTHER" id="PTHR36836:SF1">
    <property type="entry name" value="COLANIC ACID BIOSYNTHESIS PROTEIN WCAK"/>
    <property type="match status" value="1"/>
</dbReference>
<comment type="caution">
    <text evidence="2">The sequence shown here is derived from an EMBL/GenBank/DDBJ whole genome shotgun (WGS) entry which is preliminary data.</text>
</comment>
<dbReference type="OrthoDB" id="1814359at2"/>
<evidence type="ECO:0000259" key="1">
    <source>
        <dbReference type="Pfam" id="PF04230"/>
    </source>
</evidence>
<dbReference type="InterPro" id="IPR007345">
    <property type="entry name" value="Polysacch_pyruvyl_Trfase"/>
</dbReference>
<dbReference type="Pfam" id="PF04230">
    <property type="entry name" value="PS_pyruv_trans"/>
    <property type="match status" value="1"/>
</dbReference>
<keyword evidence="2" id="KW-0808">Transferase</keyword>
<dbReference type="RefSeq" id="WP_009506831.1">
    <property type="nucleotide sequence ID" value="NZ_LIQE01000045.1"/>
</dbReference>
<protein>
    <submittedName>
        <fullName evidence="2">Polysaccharide pyruvyl transferase WcaK-like protein</fullName>
    </submittedName>
</protein>